<keyword evidence="4 9" id="KW-0436">Ligase</keyword>
<evidence type="ECO:0000256" key="7">
    <source>
        <dbReference type="ARBA" id="ARBA00048037"/>
    </source>
</evidence>
<dbReference type="PROSITE" id="PS51733">
    <property type="entry name" value="BPL_LPL_CATALYTIC"/>
    <property type="match status" value="1"/>
</dbReference>
<name>J9GM58_9ZZZZ</name>
<dbReference type="InterPro" id="IPR004143">
    <property type="entry name" value="BPL_LPL_catalytic"/>
</dbReference>
<keyword evidence="6" id="KW-0067">ATP-binding</keyword>
<feature type="domain" description="BPL/LPL catalytic" evidence="8">
    <location>
        <begin position="1"/>
        <end position="93"/>
    </location>
</feature>
<dbReference type="GO" id="GO:0009249">
    <property type="term" value="P:protein lipoylation"/>
    <property type="evidence" value="ECO:0007669"/>
    <property type="project" value="InterPro"/>
</dbReference>
<dbReference type="Pfam" id="PF21948">
    <property type="entry name" value="LplA-B_cat"/>
    <property type="match status" value="1"/>
</dbReference>
<dbReference type="InterPro" id="IPR019491">
    <property type="entry name" value="Lipoate_protein_ligase_C"/>
</dbReference>
<comment type="pathway">
    <text evidence="2">Protein modification; protein lipoylation via exogenous pathway; protein N(6)-(lipoyl)lysine from lipoate: step 1/2.</text>
</comment>
<dbReference type="EMBL" id="AMCI01000591">
    <property type="protein sequence ID" value="EJX08569.1"/>
    <property type="molecule type" value="Genomic_DNA"/>
</dbReference>
<comment type="pathway">
    <text evidence="1">Protein modification; protein lipoylation via exogenous pathway; protein N(6)-(lipoyl)lysine from lipoate: step 2/2.</text>
</comment>
<dbReference type="InterPro" id="IPR045864">
    <property type="entry name" value="aa-tRNA-synth_II/BPL/LPL"/>
</dbReference>
<dbReference type="SUPFAM" id="SSF82649">
    <property type="entry name" value="SufE/NifU"/>
    <property type="match status" value="1"/>
</dbReference>
<dbReference type="GO" id="GO:0016979">
    <property type="term" value="F:lipoate-protein ligase activity"/>
    <property type="evidence" value="ECO:0007669"/>
    <property type="project" value="UniProtKB-EC"/>
</dbReference>
<comment type="caution">
    <text evidence="9">The sequence shown here is derived from an EMBL/GenBank/DDBJ whole genome shotgun (WGS) entry which is preliminary data.</text>
</comment>
<dbReference type="Gene3D" id="3.30.390.50">
    <property type="entry name" value="CO dehydrogenase flavoprotein, C-terminal domain"/>
    <property type="match status" value="1"/>
</dbReference>
<gene>
    <name evidence="9" type="ORF">EVA_03324</name>
</gene>
<dbReference type="UniPathway" id="UPA00537">
    <property type="reaction ID" value="UER00594"/>
</dbReference>
<evidence type="ECO:0000256" key="4">
    <source>
        <dbReference type="ARBA" id="ARBA00022598"/>
    </source>
</evidence>
<dbReference type="SUPFAM" id="SSF55681">
    <property type="entry name" value="Class II aaRS and biotin synthetases"/>
    <property type="match status" value="1"/>
</dbReference>
<evidence type="ECO:0000256" key="1">
    <source>
        <dbReference type="ARBA" id="ARBA00005085"/>
    </source>
</evidence>
<dbReference type="Pfam" id="PF10437">
    <property type="entry name" value="Lip_prot_lig_C"/>
    <property type="match status" value="1"/>
</dbReference>
<dbReference type="PANTHER" id="PTHR12561:SF3">
    <property type="entry name" value="LIPOYLTRANSFERASE 1, MITOCHONDRIAL"/>
    <property type="match status" value="1"/>
</dbReference>
<dbReference type="GO" id="GO:0017118">
    <property type="term" value="F:lipoyltransferase activity"/>
    <property type="evidence" value="ECO:0007669"/>
    <property type="project" value="TreeGrafter"/>
</dbReference>
<evidence type="ECO:0000313" key="9">
    <source>
        <dbReference type="EMBL" id="EJX08569.1"/>
    </source>
</evidence>
<proteinExistence type="predicted"/>
<accession>J9GM58</accession>
<dbReference type="GO" id="GO:0005524">
    <property type="term" value="F:ATP binding"/>
    <property type="evidence" value="ECO:0007669"/>
    <property type="project" value="UniProtKB-KW"/>
</dbReference>
<comment type="catalytic activity">
    <reaction evidence="7">
        <text>L-lysyl-[lipoyl-carrier protein] + (R)-lipoate + ATP = N(6)-[(R)-lipoyl]-L-lysyl-[lipoyl-carrier protein] + AMP + diphosphate + H(+)</text>
        <dbReference type="Rhea" id="RHEA:49288"/>
        <dbReference type="Rhea" id="RHEA-COMP:10500"/>
        <dbReference type="Rhea" id="RHEA-COMP:10502"/>
        <dbReference type="ChEBI" id="CHEBI:15378"/>
        <dbReference type="ChEBI" id="CHEBI:29969"/>
        <dbReference type="ChEBI" id="CHEBI:30616"/>
        <dbReference type="ChEBI" id="CHEBI:33019"/>
        <dbReference type="ChEBI" id="CHEBI:83088"/>
        <dbReference type="ChEBI" id="CHEBI:83099"/>
        <dbReference type="ChEBI" id="CHEBI:456215"/>
        <dbReference type="EC" id="6.3.1.20"/>
    </reaction>
</comment>
<reference evidence="9" key="1">
    <citation type="journal article" date="2012" name="PLoS ONE">
        <title>Gene sets for utilization of primary and secondary nutrition supplies in the distal gut of endangered iberian lynx.</title>
        <authorList>
            <person name="Alcaide M."/>
            <person name="Messina E."/>
            <person name="Richter M."/>
            <person name="Bargiela R."/>
            <person name="Peplies J."/>
            <person name="Huws S.A."/>
            <person name="Newbold C.J."/>
            <person name="Golyshin P.N."/>
            <person name="Simon M.A."/>
            <person name="Lopez G."/>
            <person name="Yakimov M.M."/>
            <person name="Ferrer M."/>
        </authorList>
    </citation>
    <scope>NUCLEOTIDE SEQUENCE</scope>
</reference>
<dbReference type="InterPro" id="IPR004562">
    <property type="entry name" value="LipoylTrfase_LipoateP_Ligase"/>
</dbReference>
<organism evidence="9">
    <name type="scientific">gut metagenome</name>
    <dbReference type="NCBI Taxonomy" id="749906"/>
    <lineage>
        <taxon>unclassified sequences</taxon>
        <taxon>metagenomes</taxon>
        <taxon>organismal metagenomes</taxon>
    </lineage>
</organism>
<evidence type="ECO:0000256" key="2">
    <source>
        <dbReference type="ARBA" id="ARBA00005124"/>
    </source>
</evidence>
<evidence type="ECO:0000256" key="6">
    <source>
        <dbReference type="ARBA" id="ARBA00022840"/>
    </source>
</evidence>
<dbReference type="GO" id="GO:0005737">
    <property type="term" value="C:cytoplasm"/>
    <property type="evidence" value="ECO:0007669"/>
    <property type="project" value="TreeGrafter"/>
</dbReference>
<dbReference type="EC" id="6.3.1.20" evidence="3"/>
<evidence type="ECO:0000256" key="5">
    <source>
        <dbReference type="ARBA" id="ARBA00022741"/>
    </source>
</evidence>
<evidence type="ECO:0000259" key="8">
    <source>
        <dbReference type="PROSITE" id="PS51733"/>
    </source>
</evidence>
<keyword evidence="5" id="KW-0547">Nucleotide-binding</keyword>
<dbReference type="Gene3D" id="3.30.930.10">
    <property type="entry name" value="Bira Bifunctional Protein, Domain 2"/>
    <property type="match status" value="1"/>
</dbReference>
<evidence type="ECO:0000256" key="3">
    <source>
        <dbReference type="ARBA" id="ARBA00012367"/>
    </source>
</evidence>
<dbReference type="AlphaFoldDB" id="J9GM58"/>
<dbReference type="PANTHER" id="PTHR12561">
    <property type="entry name" value="LIPOATE-PROTEIN LIGASE"/>
    <property type="match status" value="1"/>
</dbReference>
<sequence>MGAPATVSGRNDILLEGGGKICGNAFYHLNDRNIVHGTMLYGTNFEAMSQALTPDKAKLQSKGVTSVKSRVSVLKDVLPLSLPTLRQCLRQQLTDRCIRLTEDDVQTIKAIEADYYDPIYLFGKSQHTDTTLQGHIDGCGMITFQFSLKGTLIDNVRLKGDFFTLEDASLAFRSAWSGVEFTPTHLIAALHERHPERSIRGLTVEQLSALITQEFPK</sequence>
<protein>
    <recommendedName>
        <fullName evidence="3">lipoate--protein ligase</fullName>
        <ecNumber evidence="3">6.3.1.20</ecNumber>
    </recommendedName>
</protein>